<feature type="domain" description="Scytalone dehydratase-like" evidence="3">
    <location>
        <begin position="98"/>
        <end position="173"/>
    </location>
</feature>
<protein>
    <recommendedName>
        <fullName evidence="3">Scytalone dehydratase-like domain-containing protein</fullName>
    </recommendedName>
</protein>
<dbReference type="Pfam" id="PF02982">
    <property type="entry name" value="Scytalone_dh"/>
    <property type="match status" value="2"/>
</dbReference>
<dbReference type="GO" id="GO:0016829">
    <property type="term" value="F:lyase activity"/>
    <property type="evidence" value="ECO:0007669"/>
    <property type="project" value="UniProtKB-KW"/>
</dbReference>
<evidence type="ECO:0000256" key="1">
    <source>
        <dbReference type="ARBA" id="ARBA00008584"/>
    </source>
</evidence>
<keyword evidence="2" id="KW-0456">Lyase</keyword>
<dbReference type="KEGG" id="amus:LMH87_010603"/>
<comment type="caution">
    <text evidence="4">The sequence shown here is derived from an EMBL/GenBank/DDBJ whole genome shotgun (WGS) entry which is preliminary data.</text>
</comment>
<dbReference type="InterPro" id="IPR032710">
    <property type="entry name" value="NTF2-like_dom_sf"/>
</dbReference>
<organism evidence="4 5">
    <name type="scientific">Akanthomyces muscarius</name>
    <name type="common">Entomopathogenic fungus</name>
    <name type="synonym">Lecanicillium muscarium</name>
    <dbReference type="NCBI Taxonomy" id="2231603"/>
    <lineage>
        <taxon>Eukaryota</taxon>
        <taxon>Fungi</taxon>
        <taxon>Dikarya</taxon>
        <taxon>Ascomycota</taxon>
        <taxon>Pezizomycotina</taxon>
        <taxon>Sordariomycetes</taxon>
        <taxon>Hypocreomycetidae</taxon>
        <taxon>Hypocreales</taxon>
        <taxon>Cordycipitaceae</taxon>
        <taxon>Akanthomyces</taxon>
    </lineage>
</organism>
<evidence type="ECO:0000313" key="5">
    <source>
        <dbReference type="Proteomes" id="UP001144673"/>
    </source>
</evidence>
<name>A0A9W8QEI8_AKAMU</name>
<feature type="domain" description="Scytalone dehydratase-like" evidence="3">
    <location>
        <begin position="47"/>
        <end position="96"/>
    </location>
</feature>
<dbReference type="GeneID" id="80897762"/>
<sequence length="189" mass="21899">MPKSSVAASYALAKISAWLLWPGRFFQHILVLTHSYRVQPPKMTDKILFQDYIEITNLVSRWSESYDTKDWDLLRTCLAPISRLDFRGLQGELHDNLTQHLIGASTWSYLGEGSIEVVHQMRVAHQRYTDETLAEVVNKGHAHGFVFHQYRKLDGKWKIEDVRPKLEWTEYDLFGTLRPPEEAASVEAV</sequence>
<dbReference type="SUPFAM" id="SSF54427">
    <property type="entry name" value="NTF2-like"/>
    <property type="match status" value="1"/>
</dbReference>
<dbReference type="Proteomes" id="UP001144673">
    <property type="component" value="Chromosome 5"/>
</dbReference>
<comment type="similarity">
    <text evidence="1">Belongs to the scytalone dehydratase family.</text>
</comment>
<accession>A0A9W8QEI8</accession>
<evidence type="ECO:0000256" key="2">
    <source>
        <dbReference type="ARBA" id="ARBA00023239"/>
    </source>
</evidence>
<dbReference type="EMBL" id="JAJHUN010000008">
    <property type="protein sequence ID" value="KAJ4154140.1"/>
    <property type="molecule type" value="Genomic_DNA"/>
</dbReference>
<evidence type="ECO:0000313" key="4">
    <source>
        <dbReference type="EMBL" id="KAJ4154140.1"/>
    </source>
</evidence>
<evidence type="ECO:0000259" key="3">
    <source>
        <dbReference type="Pfam" id="PF02982"/>
    </source>
</evidence>
<dbReference type="RefSeq" id="XP_056054798.1">
    <property type="nucleotide sequence ID" value="XM_056197784.1"/>
</dbReference>
<dbReference type="Gene3D" id="3.10.450.50">
    <property type="match status" value="2"/>
</dbReference>
<keyword evidence="5" id="KW-1185">Reference proteome</keyword>
<gene>
    <name evidence="4" type="ORF">LMH87_010603</name>
</gene>
<reference evidence="4" key="1">
    <citation type="journal article" date="2023" name="Access Microbiol">
        <title>De-novo genome assembly for Akanthomyces muscarius, a biocontrol agent of insect agricultural pests.</title>
        <authorList>
            <person name="Erdos Z."/>
            <person name="Studholme D.J."/>
            <person name="Raymond B."/>
            <person name="Sharma M."/>
        </authorList>
    </citation>
    <scope>NUCLEOTIDE SEQUENCE</scope>
    <source>
        <strain evidence="4">Ve6</strain>
    </source>
</reference>
<proteinExistence type="inferred from homology"/>
<dbReference type="AlphaFoldDB" id="A0A9W8QEI8"/>
<dbReference type="InterPro" id="IPR049884">
    <property type="entry name" value="Scytalone_dh"/>
</dbReference>